<keyword evidence="8 10" id="KW-0472">Membrane</keyword>
<dbReference type="GO" id="GO:0000139">
    <property type="term" value="C:Golgi membrane"/>
    <property type="evidence" value="ECO:0000318"/>
    <property type="project" value="GO_Central"/>
</dbReference>
<dbReference type="EMBL" id="DF237152">
    <property type="protein sequence ID" value="GAQ84722.1"/>
    <property type="molecule type" value="Genomic_DNA"/>
</dbReference>
<dbReference type="Gene3D" id="1.20.58.70">
    <property type="match status" value="1"/>
</dbReference>
<dbReference type="PANTHER" id="PTHR19957">
    <property type="entry name" value="SYNTAXIN"/>
    <property type="match status" value="1"/>
</dbReference>
<keyword evidence="7" id="KW-0175">Coiled coil</keyword>
<dbReference type="CDD" id="cd15844">
    <property type="entry name" value="SNARE_syntaxin5"/>
    <property type="match status" value="1"/>
</dbReference>
<feature type="domain" description="T-SNARE coiled-coil homology" evidence="11">
    <location>
        <begin position="248"/>
        <end position="310"/>
    </location>
</feature>
<dbReference type="GO" id="GO:0012505">
    <property type="term" value="C:endomembrane system"/>
    <property type="evidence" value="ECO:0000318"/>
    <property type="project" value="GO_Central"/>
</dbReference>
<feature type="region of interest" description="Disordered" evidence="9">
    <location>
        <begin position="179"/>
        <end position="236"/>
    </location>
</feature>
<dbReference type="SUPFAM" id="SSF47661">
    <property type="entry name" value="t-snare proteins"/>
    <property type="match status" value="1"/>
</dbReference>
<dbReference type="GO" id="GO:0006886">
    <property type="term" value="P:intracellular protein transport"/>
    <property type="evidence" value="ECO:0000318"/>
    <property type="project" value="GO_Central"/>
</dbReference>
<evidence type="ECO:0000256" key="6">
    <source>
        <dbReference type="ARBA" id="ARBA00022989"/>
    </source>
</evidence>
<organism evidence="12 13">
    <name type="scientific">Klebsormidium nitens</name>
    <name type="common">Green alga</name>
    <name type="synonym">Ulothrix nitens</name>
    <dbReference type="NCBI Taxonomy" id="105231"/>
    <lineage>
        <taxon>Eukaryota</taxon>
        <taxon>Viridiplantae</taxon>
        <taxon>Streptophyta</taxon>
        <taxon>Klebsormidiophyceae</taxon>
        <taxon>Klebsormidiales</taxon>
        <taxon>Klebsormidiaceae</taxon>
        <taxon>Klebsormidium</taxon>
    </lineage>
</organism>
<keyword evidence="6 10" id="KW-1133">Transmembrane helix</keyword>
<evidence type="ECO:0000256" key="9">
    <source>
        <dbReference type="SAM" id="MobiDB-lite"/>
    </source>
</evidence>
<dbReference type="OrthoDB" id="421009at2759"/>
<keyword evidence="5" id="KW-0653">Protein transport</keyword>
<feature type="compositionally biased region" description="Polar residues" evidence="9">
    <location>
        <begin position="55"/>
        <end position="66"/>
    </location>
</feature>
<dbReference type="PANTHER" id="PTHR19957:SF3">
    <property type="entry name" value="SYNTAXIN-5"/>
    <property type="match status" value="1"/>
</dbReference>
<evidence type="ECO:0000256" key="10">
    <source>
        <dbReference type="SAM" id="Phobius"/>
    </source>
</evidence>
<evidence type="ECO:0000256" key="2">
    <source>
        <dbReference type="ARBA" id="ARBA00009063"/>
    </source>
</evidence>
<keyword evidence="3" id="KW-0813">Transport</keyword>
<dbReference type="OMA" id="EHNHNVV"/>
<gene>
    <name evidence="12" type="ORF">KFL_002030050</name>
</gene>
<keyword evidence="13" id="KW-1185">Reference proteome</keyword>
<dbReference type="STRING" id="105231.A0A1Y1I441"/>
<dbReference type="Pfam" id="PF05739">
    <property type="entry name" value="SNARE"/>
    <property type="match status" value="1"/>
</dbReference>
<comment type="similarity">
    <text evidence="2">Belongs to the syntaxin family.</text>
</comment>
<evidence type="ECO:0000256" key="4">
    <source>
        <dbReference type="ARBA" id="ARBA00022692"/>
    </source>
</evidence>
<comment type="subcellular location">
    <subcellularLocation>
        <location evidence="1">Membrane</location>
        <topology evidence="1">Single-pass type IV membrane protein</topology>
    </subcellularLocation>
</comment>
<dbReference type="GO" id="GO:0006888">
    <property type="term" value="P:endoplasmic reticulum to Golgi vesicle-mediated transport"/>
    <property type="evidence" value="ECO:0000318"/>
    <property type="project" value="GO_Central"/>
</dbReference>
<evidence type="ECO:0000259" key="11">
    <source>
        <dbReference type="PROSITE" id="PS50192"/>
    </source>
</evidence>
<name>A0A1Y1I441_KLENI</name>
<reference evidence="12 13" key="1">
    <citation type="journal article" date="2014" name="Nat. Commun.">
        <title>Klebsormidium flaccidum genome reveals primary factors for plant terrestrial adaptation.</title>
        <authorList>
            <person name="Hori K."/>
            <person name="Maruyama F."/>
            <person name="Fujisawa T."/>
            <person name="Togashi T."/>
            <person name="Yamamoto N."/>
            <person name="Seo M."/>
            <person name="Sato S."/>
            <person name="Yamada T."/>
            <person name="Mori H."/>
            <person name="Tajima N."/>
            <person name="Moriyama T."/>
            <person name="Ikeuchi M."/>
            <person name="Watanabe M."/>
            <person name="Wada H."/>
            <person name="Kobayashi K."/>
            <person name="Saito M."/>
            <person name="Masuda T."/>
            <person name="Sasaki-Sekimoto Y."/>
            <person name="Mashiguchi K."/>
            <person name="Awai K."/>
            <person name="Shimojima M."/>
            <person name="Masuda S."/>
            <person name="Iwai M."/>
            <person name="Nobusawa T."/>
            <person name="Narise T."/>
            <person name="Kondo S."/>
            <person name="Saito H."/>
            <person name="Sato R."/>
            <person name="Murakawa M."/>
            <person name="Ihara Y."/>
            <person name="Oshima-Yamada Y."/>
            <person name="Ohtaka K."/>
            <person name="Satoh M."/>
            <person name="Sonobe K."/>
            <person name="Ishii M."/>
            <person name="Ohtani R."/>
            <person name="Kanamori-Sato M."/>
            <person name="Honoki R."/>
            <person name="Miyazaki D."/>
            <person name="Mochizuki H."/>
            <person name="Umetsu J."/>
            <person name="Higashi K."/>
            <person name="Shibata D."/>
            <person name="Kamiya Y."/>
            <person name="Sato N."/>
            <person name="Nakamura Y."/>
            <person name="Tabata S."/>
            <person name="Ida S."/>
            <person name="Kurokawa K."/>
            <person name="Ohta H."/>
        </authorList>
    </citation>
    <scope>NUCLEOTIDE SEQUENCE [LARGE SCALE GENOMIC DNA]</scope>
    <source>
        <strain evidence="12 13">NIES-2285</strain>
    </source>
</reference>
<dbReference type="InterPro" id="IPR045242">
    <property type="entry name" value="Syntaxin"/>
</dbReference>
<evidence type="ECO:0000313" key="13">
    <source>
        <dbReference type="Proteomes" id="UP000054558"/>
    </source>
</evidence>
<dbReference type="PROSITE" id="PS00914">
    <property type="entry name" value="SYNTAXIN"/>
    <property type="match status" value="1"/>
</dbReference>
<dbReference type="AlphaFoldDB" id="A0A1Y1I441"/>
<protein>
    <submittedName>
        <fullName evidence="12">Syntaxin of plants</fullName>
    </submittedName>
</protein>
<dbReference type="GO" id="GO:0048278">
    <property type="term" value="P:vesicle docking"/>
    <property type="evidence" value="ECO:0000318"/>
    <property type="project" value="GO_Central"/>
</dbReference>
<dbReference type="InterPro" id="IPR010989">
    <property type="entry name" value="SNARE"/>
</dbReference>
<dbReference type="SMART" id="SM00397">
    <property type="entry name" value="t_SNARE"/>
    <property type="match status" value="1"/>
</dbReference>
<dbReference type="GO" id="GO:0000149">
    <property type="term" value="F:SNARE binding"/>
    <property type="evidence" value="ECO:0000318"/>
    <property type="project" value="GO_Central"/>
</dbReference>
<evidence type="ECO:0000256" key="1">
    <source>
        <dbReference type="ARBA" id="ARBA00004211"/>
    </source>
</evidence>
<evidence type="ECO:0000256" key="7">
    <source>
        <dbReference type="ARBA" id="ARBA00023054"/>
    </source>
</evidence>
<evidence type="ECO:0000256" key="8">
    <source>
        <dbReference type="ARBA" id="ARBA00023136"/>
    </source>
</evidence>
<feature type="transmembrane region" description="Helical" evidence="10">
    <location>
        <begin position="319"/>
        <end position="339"/>
    </location>
</feature>
<evidence type="ECO:0000256" key="3">
    <source>
        <dbReference type="ARBA" id="ARBA00022448"/>
    </source>
</evidence>
<accession>A0A1Y1I441</accession>
<keyword evidence="4 10" id="KW-0812">Transmembrane</keyword>
<feature type="region of interest" description="Disordered" evidence="9">
    <location>
        <begin position="24"/>
        <end position="66"/>
    </location>
</feature>
<dbReference type="InterPro" id="IPR006012">
    <property type="entry name" value="Syntaxin/epimorphin_CS"/>
</dbReference>
<proteinExistence type="inferred from homology"/>
<evidence type="ECO:0000313" key="12">
    <source>
        <dbReference type="EMBL" id="GAQ84722.1"/>
    </source>
</evidence>
<dbReference type="GO" id="GO:0006906">
    <property type="term" value="P:vesicle fusion"/>
    <property type="evidence" value="ECO:0000318"/>
    <property type="project" value="GO_Central"/>
</dbReference>
<sequence>MAGLGTASYRDRTAELFSTAERLKKVQGVGSGPSTSGSTYEPHANGHAQAPSWGQGPQQASVMQSEFSRRASSIGLSIHQTSQKLAKLAKLAKRTSMFDDPALEIQELTAVIKQDISALNQAITELQFVSTNQNQAASSSKQSSDHTATVVDNLKSKLMGETKKFKDVLTMRTESLKTHQSRRQLFSAAGADGRSRDGASTSSSLPWANGGPAKGLFSNKRRSGDPLLPTHAPPSAAQLQQQMVPGQDSFMASRAEALHSVESTIVELGDIFSKLAEMVQSQGEMAIRIDENMDETLTNVEGAQGALLKYLNRISSNRWLIIKIFFVLIVFLIIFVVFVA</sequence>
<evidence type="ECO:0000256" key="5">
    <source>
        <dbReference type="ARBA" id="ARBA00022927"/>
    </source>
</evidence>
<dbReference type="PROSITE" id="PS50192">
    <property type="entry name" value="T_SNARE"/>
    <property type="match status" value="1"/>
</dbReference>
<dbReference type="GO" id="GO:0005484">
    <property type="term" value="F:SNAP receptor activity"/>
    <property type="evidence" value="ECO:0000318"/>
    <property type="project" value="GO_Central"/>
</dbReference>
<dbReference type="GO" id="GO:0031201">
    <property type="term" value="C:SNARE complex"/>
    <property type="evidence" value="ECO:0000318"/>
    <property type="project" value="GO_Central"/>
</dbReference>
<dbReference type="InterPro" id="IPR000727">
    <property type="entry name" value="T_SNARE_dom"/>
</dbReference>
<dbReference type="Proteomes" id="UP000054558">
    <property type="component" value="Unassembled WGS sequence"/>
</dbReference>